<dbReference type="Proteomes" id="UP000199501">
    <property type="component" value="Unassembled WGS sequence"/>
</dbReference>
<sequence length="384" mass="37926">MIDDPFAAMAGTVAAGVAEMTDAITAMLAEIDVAGQAVVDALTGALAGTGNPAAGATEGASFAPMNWAAYSHEELYRMLRDQADVGDVSEIAAEWGRHADALASHAETVRGQRDALTASWQGEAAERAAERIDQLAELIEAIGARAGQVRQAAQDSADALALARNTMPAPSGPQAFTAASGAGGVPGGSGGVVFAVGAVSTGGASMFDADFLAGSGRSRAEEVMRGYESSLHGSDALIAPPVRTAAGGADLTSATNAAGFVPGGAGPAVPGGGGGVPWSRLTHGVVPEPGGGAVRGPLPPDAGGPWPGGGRQRPGAGGPALRAAVNQLLAPGRGPHGAGGAGVPPILPPMSVSAGDKEHKRRQPNVDKGLFTDERTASKPIIGE</sequence>
<name>A0A1G6UBR8_9PSEU</name>
<dbReference type="RefSeq" id="WP_091453598.1">
    <property type="nucleotide sequence ID" value="NZ_FMZZ01000010.1"/>
</dbReference>
<evidence type="ECO:0000259" key="2">
    <source>
        <dbReference type="Pfam" id="PF25547"/>
    </source>
</evidence>
<dbReference type="InterPro" id="IPR038332">
    <property type="entry name" value="PPE_sf"/>
</dbReference>
<feature type="region of interest" description="Disordered" evidence="1">
    <location>
        <begin position="271"/>
        <end position="384"/>
    </location>
</feature>
<keyword evidence="4" id="KW-1185">Reference proteome</keyword>
<reference evidence="4" key="1">
    <citation type="submission" date="2016-10" db="EMBL/GenBank/DDBJ databases">
        <authorList>
            <person name="Varghese N."/>
            <person name="Submissions S."/>
        </authorList>
    </citation>
    <scope>NUCLEOTIDE SEQUENCE [LARGE SCALE GENOMIC DNA]</scope>
    <source>
        <strain evidence="4">IBRC-M 10403</strain>
    </source>
</reference>
<organism evidence="3 4">
    <name type="scientific">Actinokineospora iranica</name>
    <dbReference type="NCBI Taxonomy" id="1271860"/>
    <lineage>
        <taxon>Bacteria</taxon>
        <taxon>Bacillati</taxon>
        <taxon>Actinomycetota</taxon>
        <taxon>Actinomycetes</taxon>
        <taxon>Pseudonocardiales</taxon>
        <taxon>Pseudonocardiaceae</taxon>
        <taxon>Actinokineospora</taxon>
    </lineage>
</organism>
<dbReference type="Gene3D" id="1.20.1260.20">
    <property type="entry name" value="PPE superfamily"/>
    <property type="match status" value="1"/>
</dbReference>
<dbReference type="EMBL" id="FMZZ01000010">
    <property type="protein sequence ID" value="SDD38808.1"/>
    <property type="molecule type" value="Genomic_DNA"/>
</dbReference>
<dbReference type="AlphaFoldDB" id="A0A1G6UBR8"/>
<dbReference type="STRING" id="1271860.SAMN05216174_110200"/>
<evidence type="ECO:0000256" key="1">
    <source>
        <dbReference type="SAM" id="MobiDB-lite"/>
    </source>
</evidence>
<proteinExistence type="predicted"/>
<gene>
    <name evidence="3" type="ORF">SAMN05216174_110200</name>
</gene>
<dbReference type="OrthoDB" id="3681508at2"/>
<feature type="compositionally biased region" description="Gly residues" evidence="1">
    <location>
        <begin position="305"/>
        <end position="318"/>
    </location>
</feature>
<dbReference type="SUPFAM" id="SSF140459">
    <property type="entry name" value="PE/PPE dimer-like"/>
    <property type="match status" value="1"/>
</dbReference>
<feature type="domain" description="Outer membrane channel protein CpnT-like N-terminal" evidence="2">
    <location>
        <begin position="87"/>
        <end position="166"/>
    </location>
</feature>
<dbReference type="InterPro" id="IPR057746">
    <property type="entry name" value="CpnT-like_N"/>
</dbReference>
<evidence type="ECO:0000313" key="4">
    <source>
        <dbReference type="Proteomes" id="UP000199501"/>
    </source>
</evidence>
<accession>A0A1G6UBR8</accession>
<protein>
    <recommendedName>
        <fullName evidence="2">Outer membrane channel protein CpnT-like N-terminal domain-containing protein</fullName>
    </recommendedName>
</protein>
<evidence type="ECO:0000313" key="3">
    <source>
        <dbReference type="EMBL" id="SDD38808.1"/>
    </source>
</evidence>
<dbReference type="Pfam" id="PF25547">
    <property type="entry name" value="WXG100_2"/>
    <property type="match status" value="1"/>
</dbReference>